<dbReference type="Gene3D" id="4.10.830.40">
    <property type="match status" value="1"/>
</dbReference>
<dbReference type="PANTHER" id="PTHR25462:SF299">
    <property type="entry name" value="E3 UBIQUITIN-PROTEIN LIGASE TRIM56"/>
    <property type="match status" value="1"/>
</dbReference>
<dbReference type="InterPro" id="IPR017907">
    <property type="entry name" value="Znf_RING_CS"/>
</dbReference>
<evidence type="ECO:0000256" key="1">
    <source>
        <dbReference type="ARBA" id="ARBA00022723"/>
    </source>
</evidence>
<dbReference type="InterPro" id="IPR047153">
    <property type="entry name" value="TRIM45/56/19-like"/>
</dbReference>
<dbReference type="CDD" id="cd19757">
    <property type="entry name" value="Bbox1"/>
    <property type="match status" value="1"/>
</dbReference>
<dbReference type="PROSITE" id="PS50089">
    <property type="entry name" value="ZF_RING_2"/>
    <property type="match status" value="1"/>
</dbReference>
<dbReference type="PROSITE" id="PS00518">
    <property type="entry name" value="ZF_RING_1"/>
    <property type="match status" value="1"/>
</dbReference>
<reference evidence="7" key="1">
    <citation type="submission" date="2019-08" db="EMBL/GenBank/DDBJ databases">
        <title>The improved chromosome-level genome for the pearl oyster Pinctada fucata martensii using PacBio sequencing and Hi-C.</title>
        <authorList>
            <person name="Zheng Z."/>
        </authorList>
    </citation>
    <scope>NUCLEOTIDE SEQUENCE</scope>
    <source>
        <strain evidence="7">ZZ-2019</strain>
        <tissue evidence="7">Adductor muscle</tissue>
    </source>
</reference>
<feature type="domain" description="RING-type" evidence="5">
    <location>
        <begin position="16"/>
        <end position="61"/>
    </location>
</feature>
<gene>
    <name evidence="7" type="ORF">FSP39_009696</name>
</gene>
<dbReference type="InterPro" id="IPR018957">
    <property type="entry name" value="Znf_C3HC4_RING-type"/>
</dbReference>
<dbReference type="SUPFAM" id="SSF101898">
    <property type="entry name" value="NHL repeat"/>
    <property type="match status" value="1"/>
</dbReference>
<dbReference type="InterPro" id="IPR011042">
    <property type="entry name" value="6-blade_b-propeller_TolB-like"/>
</dbReference>
<evidence type="ECO:0000256" key="2">
    <source>
        <dbReference type="ARBA" id="ARBA00022771"/>
    </source>
</evidence>
<dbReference type="AlphaFoldDB" id="A0AA88XCS0"/>
<dbReference type="SUPFAM" id="SSF57845">
    <property type="entry name" value="B-box zinc-binding domain"/>
    <property type="match status" value="1"/>
</dbReference>
<dbReference type="InterPro" id="IPR000315">
    <property type="entry name" value="Znf_B-box"/>
</dbReference>
<evidence type="ECO:0000256" key="4">
    <source>
        <dbReference type="PROSITE-ProRule" id="PRU00024"/>
    </source>
</evidence>
<keyword evidence="3" id="KW-0862">Zinc</keyword>
<dbReference type="SMART" id="SM00336">
    <property type="entry name" value="BBOX"/>
    <property type="match status" value="1"/>
</dbReference>
<keyword evidence="2 4" id="KW-0863">Zinc-finger</keyword>
<dbReference type="Pfam" id="PF00097">
    <property type="entry name" value="zf-C3HC4"/>
    <property type="match status" value="1"/>
</dbReference>
<evidence type="ECO:0000259" key="6">
    <source>
        <dbReference type="PROSITE" id="PS50119"/>
    </source>
</evidence>
<dbReference type="PROSITE" id="PS50119">
    <property type="entry name" value="ZF_BBOX"/>
    <property type="match status" value="2"/>
</dbReference>
<dbReference type="EMBL" id="VSWD01000014">
    <property type="protein sequence ID" value="KAK3082943.1"/>
    <property type="molecule type" value="Genomic_DNA"/>
</dbReference>
<feature type="domain" description="B box-type" evidence="6">
    <location>
        <begin position="96"/>
        <end position="146"/>
    </location>
</feature>
<dbReference type="Gene3D" id="2.120.10.30">
    <property type="entry name" value="TolB, C-terminal domain"/>
    <property type="match status" value="1"/>
</dbReference>
<evidence type="ECO:0000256" key="3">
    <source>
        <dbReference type="ARBA" id="ARBA00022833"/>
    </source>
</evidence>
<dbReference type="GO" id="GO:0008270">
    <property type="term" value="F:zinc ion binding"/>
    <property type="evidence" value="ECO:0007669"/>
    <property type="project" value="UniProtKB-KW"/>
</dbReference>
<evidence type="ECO:0000313" key="7">
    <source>
        <dbReference type="EMBL" id="KAK3082943.1"/>
    </source>
</evidence>
<proteinExistence type="predicted"/>
<accession>A0AA88XCS0</accession>
<keyword evidence="1" id="KW-0479">Metal-binding</keyword>
<keyword evidence="8" id="KW-1185">Reference proteome</keyword>
<evidence type="ECO:0000259" key="5">
    <source>
        <dbReference type="PROSITE" id="PS50089"/>
    </source>
</evidence>
<evidence type="ECO:0000313" key="8">
    <source>
        <dbReference type="Proteomes" id="UP001186944"/>
    </source>
</evidence>
<dbReference type="InterPro" id="IPR001841">
    <property type="entry name" value="Znf_RING"/>
</dbReference>
<dbReference type="GO" id="GO:0061630">
    <property type="term" value="F:ubiquitin protein ligase activity"/>
    <property type="evidence" value="ECO:0007669"/>
    <property type="project" value="TreeGrafter"/>
</dbReference>
<comment type="caution">
    <text evidence="7">The sequence shown here is derived from an EMBL/GenBank/DDBJ whole genome shotgun (WGS) entry which is preliminary data.</text>
</comment>
<protein>
    <recommendedName>
        <fullName evidence="9">TRIM56</fullName>
    </recommendedName>
</protein>
<dbReference type="Gene3D" id="3.30.160.60">
    <property type="entry name" value="Classic Zinc Finger"/>
    <property type="match status" value="1"/>
</dbReference>
<dbReference type="GO" id="GO:0005654">
    <property type="term" value="C:nucleoplasm"/>
    <property type="evidence" value="ECO:0007669"/>
    <property type="project" value="TreeGrafter"/>
</dbReference>
<dbReference type="Proteomes" id="UP001186944">
    <property type="component" value="Unassembled WGS sequence"/>
</dbReference>
<dbReference type="InterPro" id="IPR013083">
    <property type="entry name" value="Znf_RING/FYVE/PHD"/>
</dbReference>
<dbReference type="GO" id="GO:0060340">
    <property type="term" value="P:positive regulation of type I interferon-mediated signaling pathway"/>
    <property type="evidence" value="ECO:0007669"/>
    <property type="project" value="TreeGrafter"/>
</dbReference>
<organism evidence="7 8">
    <name type="scientific">Pinctada imbricata</name>
    <name type="common">Atlantic pearl-oyster</name>
    <name type="synonym">Pinctada martensii</name>
    <dbReference type="NCBI Taxonomy" id="66713"/>
    <lineage>
        <taxon>Eukaryota</taxon>
        <taxon>Metazoa</taxon>
        <taxon>Spiralia</taxon>
        <taxon>Lophotrochozoa</taxon>
        <taxon>Mollusca</taxon>
        <taxon>Bivalvia</taxon>
        <taxon>Autobranchia</taxon>
        <taxon>Pteriomorphia</taxon>
        <taxon>Pterioida</taxon>
        <taxon>Pterioidea</taxon>
        <taxon>Pteriidae</taxon>
        <taxon>Pinctada</taxon>
    </lineage>
</organism>
<name>A0AA88XCS0_PINIB</name>
<feature type="domain" description="B box-type" evidence="6">
    <location>
        <begin position="158"/>
        <end position="192"/>
    </location>
</feature>
<evidence type="ECO:0008006" key="9">
    <source>
        <dbReference type="Google" id="ProtNLM"/>
    </source>
</evidence>
<sequence length="647" mass="73460">MASSTENPVKVDLTTCSICFETFKTPKYFPCLHSFCEGCIKTYITTTFLQTKGGVNCPVCRMYVLKPEDISIDDWSSKLPTNHILVSLIDTNELKSGEKLCAACSRENESESATSWCINCGEALCKSCERYHRRNKFLSNHKVVDIENYGTTELPYNHKDIQCTEHPDKNVEAYCSDHSAICCMTCVMLKHRKCDNVGSIQDAAEELKKSKEVKSFKDALMELKKTLDALVECTMDNLQIFDKDIKKMKLDVDTLFTKLSHHLSQLKSDILSEISKIEKEVRPEIEDKHDEIKCKISTIENDLTLFQTNIKYAPPAQFLQAMEKLMEQRSILEQFVNEESQKLKEISVTFDANEKLQEIEKHIKVFGKVNIRRRNKADMLRSTDKQVNMSSVVPTTKQVDMSSVVPTLSSEVNEQDTVTGISVLENGLVLLSKWNNLNIELRDHQCSSVLSSLSLPGYPWGIKMTSDTEGAVAVEGHGLIIFNVQNNQITKIKEIRTNVNYDFVYHQGTYYIGCNKKIAVYDSNHHKVRDISVNNIVGYMAVRDDTSLCYTVWGGRELYCITMDGTPVFTYSHDKLQYTTGVTVDHAGYIYVCGCDSYNVHQLSHDGKLQRIIFDNLPSGPYCVSFNKHGDKAMIGCYNKVLSYDMK</sequence>
<dbReference type="SUPFAM" id="SSF57850">
    <property type="entry name" value="RING/U-box"/>
    <property type="match status" value="1"/>
</dbReference>
<dbReference type="SMART" id="SM00184">
    <property type="entry name" value="RING"/>
    <property type="match status" value="1"/>
</dbReference>
<dbReference type="PANTHER" id="PTHR25462">
    <property type="entry name" value="BONUS, ISOFORM C-RELATED"/>
    <property type="match status" value="1"/>
</dbReference>
<dbReference type="Gene3D" id="3.30.40.10">
    <property type="entry name" value="Zinc/RING finger domain, C3HC4 (zinc finger)"/>
    <property type="match status" value="1"/>
</dbReference>
<dbReference type="GO" id="GO:0045087">
    <property type="term" value="P:innate immune response"/>
    <property type="evidence" value="ECO:0007669"/>
    <property type="project" value="TreeGrafter"/>
</dbReference>